<protein>
    <recommendedName>
        <fullName evidence="4">MarR family transcriptional regulator</fullName>
    </recommendedName>
</protein>
<evidence type="ECO:0000313" key="2">
    <source>
        <dbReference type="EMBL" id="ART97559.1"/>
    </source>
</evidence>
<dbReference type="Proteomes" id="UP000195798">
    <property type="component" value="Chromosome"/>
</dbReference>
<evidence type="ECO:0000313" key="3">
    <source>
        <dbReference type="Proteomes" id="UP000195798"/>
    </source>
</evidence>
<accession>A0AB33CF62</accession>
<sequence>MNDLSLLTPKERKVYECIPLGSAHPISQENLAKSAETSGRSIAEIVQTLRRKGFLIGSSRSYPSSSGYYIISTDSEYYSTLGMLVASRNNFDKTIKAMMKRYTEHSFDQSAQKKPTAGQLDLLENLN</sequence>
<evidence type="ECO:0000256" key="1">
    <source>
        <dbReference type="SAM" id="MobiDB-lite"/>
    </source>
</evidence>
<name>A0AB33CF62_LACGS</name>
<dbReference type="RefSeq" id="WP_065169488.1">
    <property type="nucleotide sequence ID" value="NZ_CP021427.1"/>
</dbReference>
<proteinExistence type="predicted"/>
<gene>
    <name evidence="2" type="ORF">CCE30_00870</name>
</gene>
<evidence type="ECO:0008006" key="4">
    <source>
        <dbReference type="Google" id="ProtNLM"/>
    </source>
</evidence>
<dbReference type="EMBL" id="CP021427">
    <property type="protein sequence ID" value="ART97559.1"/>
    <property type="molecule type" value="Genomic_DNA"/>
</dbReference>
<feature type="region of interest" description="Disordered" evidence="1">
    <location>
        <begin position="106"/>
        <end position="127"/>
    </location>
</feature>
<reference evidence="2 3" key="1">
    <citation type="submission" date="2017-05" db="EMBL/GenBank/DDBJ databases">
        <authorList>
            <person name="Oh N.-S."/>
        </authorList>
    </citation>
    <scope>NUCLEOTIDE SEQUENCE [LARGE SCALE GENOMIC DNA]</scope>
    <source>
        <strain evidence="2 3">4M13</strain>
    </source>
</reference>
<dbReference type="AlphaFoldDB" id="A0AB33CF62"/>
<organism evidence="2 3">
    <name type="scientific">Lactobacillus gasseri</name>
    <dbReference type="NCBI Taxonomy" id="1596"/>
    <lineage>
        <taxon>Bacteria</taxon>
        <taxon>Bacillati</taxon>
        <taxon>Bacillota</taxon>
        <taxon>Bacilli</taxon>
        <taxon>Lactobacillales</taxon>
        <taxon>Lactobacillaceae</taxon>
        <taxon>Lactobacillus</taxon>
    </lineage>
</organism>